<dbReference type="RefSeq" id="WP_238229475.1">
    <property type="nucleotide sequence ID" value="NZ_BPQO01000002.1"/>
</dbReference>
<evidence type="ECO:0000313" key="4">
    <source>
        <dbReference type="EMBL" id="GJD87207.1"/>
    </source>
</evidence>
<dbReference type="AlphaFoldDB" id="A0AAV4ZG57"/>
<evidence type="ECO:0000259" key="3">
    <source>
        <dbReference type="Pfam" id="PF00501"/>
    </source>
</evidence>
<dbReference type="GO" id="GO:0005524">
    <property type="term" value="F:ATP binding"/>
    <property type="evidence" value="ECO:0007669"/>
    <property type="project" value="UniProtKB-KW"/>
</dbReference>
<gene>
    <name evidence="4" type="ORF">BHAOGJBA_0707</name>
</gene>
<dbReference type="Proteomes" id="UP001055247">
    <property type="component" value="Unassembled WGS sequence"/>
</dbReference>
<organism evidence="4 5">
    <name type="scientific">Methylobacterium hispanicum</name>
    <dbReference type="NCBI Taxonomy" id="270350"/>
    <lineage>
        <taxon>Bacteria</taxon>
        <taxon>Pseudomonadati</taxon>
        <taxon>Pseudomonadota</taxon>
        <taxon>Alphaproteobacteria</taxon>
        <taxon>Hyphomicrobiales</taxon>
        <taxon>Methylobacteriaceae</taxon>
        <taxon>Methylobacterium</taxon>
    </lineage>
</organism>
<dbReference type="InterPro" id="IPR020845">
    <property type="entry name" value="AMP-binding_CS"/>
</dbReference>
<dbReference type="InterPro" id="IPR000873">
    <property type="entry name" value="AMP-dep_synth/lig_dom"/>
</dbReference>
<dbReference type="PANTHER" id="PTHR43272">
    <property type="entry name" value="LONG-CHAIN-FATTY-ACID--COA LIGASE"/>
    <property type="match status" value="1"/>
</dbReference>
<dbReference type="EMBL" id="BPQO01000002">
    <property type="protein sequence ID" value="GJD87207.1"/>
    <property type="molecule type" value="Genomic_DNA"/>
</dbReference>
<protein>
    <submittedName>
        <fullName evidence="4">Long-chain-fatty-acid--CoA ligase FadD15</fullName>
    </submittedName>
</protein>
<keyword evidence="5" id="KW-1185">Reference proteome</keyword>
<sequence length="606" mass="64684">MRALSLETTAEPVRFARDTIPGLLREQASRRPAMPAYVAYDGEAGDFVSWSWDEVAERVEERRAALASEGLSPGDRIALWLPNGLEWVCFDQAALALGLVVVPLFTRDSPASLRAILADSGAILVLVQGADDWRSLGPAAAPLVRRVIAVDAPAAPEPGIVRGLGEWLAARGPATRPPAPSDPDALATIVYTSGTTGRPKGVMLTQRALLGVARAVLERNPGTEEDVFLSYLPLAHIFERVVGCYLPLVLGARVVFARSVEQVREDLLAARPTVLLVVPSLLDRLHETVLAAARRSPIRRRLLNLTLARGWQVFRAARSGHPVGLFDALLWPLLRRVVARPILASFGGRIRLAVSGGAPLPARTARFCLGLGFPLVEGYGLTEAASAVTGFSLGTTMPGSVGPPLPGVALRIGEAGEILVRSPGVMLGYWRRPEASAEALRDGWLHTGDRGALRGGRLVVRGRLKDGIVLSTGEKIWPDAIEAAIRADPLFGQVLLVGDGQPRATALAVVAPEVWRPLARALGLDPWDAAALDSVRARRAALARIDTALRPFPPAAQVGAVRLLAEPWTIGNGLVTPTRKLRRAAVLGRCAAEVAAMRAELRDGLR</sequence>
<keyword evidence="1" id="KW-0547">Nucleotide-binding</keyword>
<dbReference type="Gene3D" id="3.40.50.12780">
    <property type="entry name" value="N-terminal domain of ligase-like"/>
    <property type="match status" value="1"/>
</dbReference>
<name>A0AAV4ZG57_9HYPH</name>
<dbReference type="Pfam" id="PF23562">
    <property type="entry name" value="AMP-binding_C_3"/>
    <property type="match status" value="1"/>
</dbReference>
<reference evidence="4" key="2">
    <citation type="submission" date="2021-08" db="EMBL/GenBank/DDBJ databases">
        <authorList>
            <person name="Tani A."/>
            <person name="Ola A."/>
            <person name="Ogura Y."/>
            <person name="Katsura K."/>
            <person name="Hayashi T."/>
        </authorList>
    </citation>
    <scope>NUCLEOTIDE SEQUENCE</scope>
    <source>
        <strain evidence="4">DSM 16372</strain>
    </source>
</reference>
<proteinExistence type="predicted"/>
<reference evidence="4" key="1">
    <citation type="journal article" date="2016" name="Front. Microbiol.">
        <title>Genome Sequence of the Piezophilic, Mesophilic Sulfate-Reducing Bacterium Desulfovibrio indicus J2T.</title>
        <authorList>
            <person name="Cao J."/>
            <person name="Maignien L."/>
            <person name="Shao Z."/>
            <person name="Alain K."/>
            <person name="Jebbar M."/>
        </authorList>
    </citation>
    <scope>NUCLEOTIDE SEQUENCE</scope>
    <source>
        <strain evidence="4">DSM 16372</strain>
    </source>
</reference>
<dbReference type="InterPro" id="IPR042099">
    <property type="entry name" value="ANL_N_sf"/>
</dbReference>
<accession>A0AAV4ZG57</accession>
<keyword evidence="4" id="KW-0436">Ligase</keyword>
<evidence type="ECO:0000256" key="2">
    <source>
        <dbReference type="ARBA" id="ARBA00022840"/>
    </source>
</evidence>
<evidence type="ECO:0000256" key="1">
    <source>
        <dbReference type="ARBA" id="ARBA00022741"/>
    </source>
</evidence>
<dbReference type="GO" id="GO:0016020">
    <property type="term" value="C:membrane"/>
    <property type="evidence" value="ECO:0007669"/>
    <property type="project" value="TreeGrafter"/>
</dbReference>
<dbReference type="GO" id="GO:0004467">
    <property type="term" value="F:long-chain fatty acid-CoA ligase activity"/>
    <property type="evidence" value="ECO:0007669"/>
    <property type="project" value="TreeGrafter"/>
</dbReference>
<dbReference type="CDD" id="cd05907">
    <property type="entry name" value="VL_LC_FACS_like"/>
    <property type="match status" value="1"/>
</dbReference>
<dbReference type="PROSITE" id="PS00455">
    <property type="entry name" value="AMP_BINDING"/>
    <property type="match status" value="1"/>
</dbReference>
<dbReference type="PANTHER" id="PTHR43272:SF33">
    <property type="entry name" value="AMP-BINDING DOMAIN-CONTAINING PROTEIN-RELATED"/>
    <property type="match status" value="1"/>
</dbReference>
<comment type="caution">
    <text evidence="4">The sequence shown here is derived from an EMBL/GenBank/DDBJ whole genome shotgun (WGS) entry which is preliminary data.</text>
</comment>
<evidence type="ECO:0000313" key="5">
    <source>
        <dbReference type="Proteomes" id="UP001055247"/>
    </source>
</evidence>
<dbReference type="Pfam" id="PF00501">
    <property type="entry name" value="AMP-binding"/>
    <property type="match status" value="1"/>
</dbReference>
<dbReference type="SUPFAM" id="SSF56801">
    <property type="entry name" value="Acetyl-CoA synthetase-like"/>
    <property type="match status" value="1"/>
</dbReference>
<feature type="domain" description="AMP-dependent synthetase/ligase" evidence="3">
    <location>
        <begin position="24"/>
        <end position="430"/>
    </location>
</feature>
<keyword evidence="2" id="KW-0067">ATP-binding</keyword>